<dbReference type="SUPFAM" id="SSF51445">
    <property type="entry name" value="(Trans)glycosidases"/>
    <property type="match status" value="1"/>
</dbReference>
<keyword evidence="5" id="KW-1185">Reference proteome</keyword>
<dbReference type="InterPro" id="IPR001223">
    <property type="entry name" value="Glyco_hydro18_cat"/>
</dbReference>
<dbReference type="PROSITE" id="PS51910">
    <property type="entry name" value="GH18_2"/>
    <property type="match status" value="1"/>
</dbReference>
<evidence type="ECO:0000256" key="2">
    <source>
        <dbReference type="ARBA" id="ARBA00012729"/>
    </source>
</evidence>
<proteinExistence type="inferred from homology"/>
<organism evidence="4 5">
    <name type="scientific">Colletotrichum sojae</name>
    <dbReference type="NCBI Taxonomy" id="2175907"/>
    <lineage>
        <taxon>Eukaryota</taxon>
        <taxon>Fungi</taxon>
        <taxon>Dikarya</taxon>
        <taxon>Ascomycota</taxon>
        <taxon>Pezizomycotina</taxon>
        <taxon>Sordariomycetes</taxon>
        <taxon>Hypocreomycetidae</taxon>
        <taxon>Glomerellales</taxon>
        <taxon>Glomerellaceae</taxon>
        <taxon>Colletotrichum</taxon>
        <taxon>Colletotrichum orchidearum species complex</taxon>
    </lineage>
</organism>
<dbReference type="EC" id="3.2.1.14" evidence="2"/>
<dbReference type="EMBL" id="WIGN01000454">
    <property type="protein sequence ID" value="KAF6792625.1"/>
    <property type="molecule type" value="Genomic_DNA"/>
</dbReference>
<dbReference type="Proteomes" id="UP000652219">
    <property type="component" value="Unassembled WGS sequence"/>
</dbReference>
<comment type="similarity">
    <text evidence="1">Belongs to the glycosyl hydrolase 18 family. Chitinase class V subfamily.</text>
</comment>
<dbReference type="GO" id="GO:0008843">
    <property type="term" value="F:endochitinase activity"/>
    <property type="evidence" value="ECO:0007669"/>
    <property type="project" value="UniProtKB-EC"/>
</dbReference>
<dbReference type="PANTHER" id="PTHR11177:SF333">
    <property type="entry name" value="CHITINASE"/>
    <property type="match status" value="1"/>
</dbReference>
<dbReference type="InterPro" id="IPR050314">
    <property type="entry name" value="Glycosyl_Hydrlase_18"/>
</dbReference>
<feature type="domain" description="GH18" evidence="3">
    <location>
        <begin position="1"/>
        <end position="169"/>
    </location>
</feature>
<gene>
    <name evidence="4" type="ORF">CSOJ01_14145</name>
</gene>
<protein>
    <recommendedName>
        <fullName evidence="2">chitinase</fullName>
        <ecNumber evidence="2">3.2.1.14</ecNumber>
    </recommendedName>
</protein>
<dbReference type="Gene3D" id="3.20.20.80">
    <property type="entry name" value="Glycosidases"/>
    <property type="match status" value="1"/>
</dbReference>
<accession>A0A8H6IR83</accession>
<dbReference type="SUPFAM" id="SSF54556">
    <property type="entry name" value="Chitinase insertion domain"/>
    <property type="match status" value="1"/>
</dbReference>
<dbReference type="InterPro" id="IPR017853">
    <property type="entry name" value="GH"/>
</dbReference>
<evidence type="ECO:0000313" key="4">
    <source>
        <dbReference type="EMBL" id="KAF6792625.1"/>
    </source>
</evidence>
<name>A0A8H6IR83_9PEZI</name>
<evidence type="ECO:0000313" key="5">
    <source>
        <dbReference type="Proteomes" id="UP000652219"/>
    </source>
</evidence>
<dbReference type="GO" id="GO:0005975">
    <property type="term" value="P:carbohydrate metabolic process"/>
    <property type="evidence" value="ECO:0007669"/>
    <property type="project" value="InterPro"/>
</dbReference>
<comment type="caution">
    <text evidence="4">The sequence shown here is derived from an EMBL/GenBank/DDBJ whole genome shotgun (WGS) entry which is preliminary data.</text>
</comment>
<sequence>MSYDLHGLWDKGNKWVGNFLNAHTNLTEITEYFDLLWRNSISPSKVTMGLAFYTRSLIASDSNCMDAGCRFDGVTDKQAYTQSPGTMSNAELTDKMKDANAVSVLDKEPAVKILKLGKTWITYDDQDSWQLKVDFARSQCLGGVMVWAVSQDYADGTYSKQLASVTKYISPSFTTYSYTEQQITKSAVAADDAKALRNQCLWTTCGEGCPSGYNPVPRSDRDAKKKTEWMQDGTFCLGGQLRGFCCPSNQEQPVCDWQDFNNGKCCKKHGSLCTEGTIEVGSYKGACSDKKLQVACCTTNSATVSIESVLGYGDCEWEGRPPKDCGLNNGYPVCKTTGSMDYRLLISDGGSGGVNCNTDHKGFR</sequence>
<dbReference type="AlphaFoldDB" id="A0A8H6IR83"/>
<evidence type="ECO:0000256" key="1">
    <source>
        <dbReference type="ARBA" id="ARBA00008682"/>
    </source>
</evidence>
<reference evidence="4 5" key="1">
    <citation type="journal article" date="2020" name="Phytopathology">
        <title>Genome Sequence Resources of Colletotrichum truncatum, C. plurivorum, C. musicola, and C. sojae: Four Species Pathogenic to Soybean (Glycine max).</title>
        <authorList>
            <person name="Rogerio F."/>
            <person name="Boufleur T.R."/>
            <person name="Ciampi-Guillardi M."/>
            <person name="Sukno S.A."/>
            <person name="Thon M.R."/>
            <person name="Massola Junior N.S."/>
            <person name="Baroncelli R."/>
        </authorList>
    </citation>
    <scope>NUCLEOTIDE SEQUENCE [LARGE SCALE GENOMIC DNA]</scope>
    <source>
        <strain evidence="4 5">LFN0009</strain>
    </source>
</reference>
<evidence type="ECO:0000259" key="3">
    <source>
        <dbReference type="PROSITE" id="PS51910"/>
    </source>
</evidence>
<dbReference type="Gene3D" id="3.10.50.10">
    <property type="match status" value="1"/>
</dbReference>
<dbReference type="PANTHER" id="PTHR11177">
    <property type="entry name" value="CHITINASE"/>
    <property type="match status" value="1"/>
</dbReference>
<dbReference type="InterPro" id="IPR029070">
    <property type="entry name" value="Chitinase_insertion_sf"/>
</dbReference>
<dbReference type="Pfam" id="PF00704">
    <property type="entry name" value="Glyco_hydro_18"/>
    <property type="match status" value="1"/>
</dbReference>